<feature type="transmembrane region" description="Helical" evidence="1">
    <location>
        <begin position="34"/>
        <end position="52"/>
    </location>
</feature>
<keyword evidence="1" id="KW-1133">Transmembrane helix</keyword>
<evidence type="ECO:0000256" key="1">
    <source>
        <dbReference type="SAM" id="Phobius"/>
    </source>
</evidence>
<feature type="transmembrane region" description="Helical" evidence="1">
    <location>
        <begin position="59"/>
        <end position="80"/>
    </location>
</feature>
<feature type="transmembrane region" description="Helical" evidence="1">
    <location>
        <begin position="92"/>
        <end position="113"/>
    </location>
</feature>
<protein>
    <submittedName>
        <fullName evidence="2">Uncharacterized protein</fullName>
    </submittedName>
</protein>
<dbReference type="EMBL" id="FNEZ01000001">
    <property type="protein sequence ID" value="SDJ35492.1"/>
    <property type="molecule type" value="Genomic_DNA"/>
</dbReference>
<dbReference type="Proteomes" id="UP000199580">
    <property type="component" value="Unassembled WGS sequence"/>
</dbReference>
<organism evidence="2 3">
    <name type="scientific">Flavobacterium noncentrifugens</name>
    <dbReference type="NCBI Taxonomy" id="1128970"/>
    <lineage>
        <taxon>Bacteria</taxon>
        <taxon>Pseudomonadati</taxon>
        <taxon>Bacteroidota</taxon>
        <taxon>Flavobacteriia</taxon>
        <taxon>Flavobacteriales</taxon>
        <taxon>Flavobacteriaceae</taxon>
        <taxon>Flavobacterium</taxon>
    </lineage>
</organism>
<sequence length="117" mass="13565">MTLLLSVALFGIHSLMFYLLKINTDSYSYSLLELYGFFTPIAVFIIIVLIFVHRKNKDAVGYAFMALTCIQMAANYFMLHPMLQQNLRPQKINFFILFALFLAMETIITARILNNKQ</sequence>
<keyword evidence="1" id="KW-0812">Transmembrane</keyword>
<keyword evidence="1" id="KW-0472">Membrane</keyword>
<reference evidence="2 3" key="1">
    <citation type="submission" date="2016-10" db="EMBL/GenBank/DDBJ databases">
        <authorList>
            <person name="de Groot N.N."/>
        </authorList>
    </citation>
    <scope>NUCLEOTIDE SEQUENCE [LARGE SCALE GENOMIC DNA]</scope>
    <source>
        <strain evidence="2 3">CGMCC 1.10076</strain>
    </source>
</reference>
<keyword evidence="3" id="KW-1185">Reference proteome</keyword>
<name>A0A1G8T1L3_9FLAO</name>
<dbReference type="STRING" id="1128970.SAMN04487935_0791"/>
<evidence type="ECO:0000313" key="2">
    <source>
        <dbReference type="EMBL" id="SDJ35492.1"/>
    </source>
</evidence>
<evidence type="ECO:0000313" key="3">
    <source>
        <dbReference type="Proteomes" id="UP000199580"/>
    </source>
</evidence>
<gene>
    <name evidence="2" type="ORF">SAMN04487935_0791</name>
</gene>
<accession>A0A1G8T1L3</accession>
<proteinExistence type="predicted"/>
<dbReference type="AlphaFoldDB" id="A0A1G8T1L3"/>